<keyword evidence="4" id="KW-1185">Reference proteome</keyword>
<dbReference type="Gene3D" id="3.30.470.20">
    <property type="entry name" value="ATP-grasp fold, B domain"/>
    <property type="match status" value="1"/>
</dbReference>
<evidence type="ECO:0000313" key="3">
    <source>
        <dbReference type="EMBL" id="TSH88771.1"/>
    </source>
</evidence>
<dbReference type="Proteomes" id="UP000318405">
    <property type="component" value="Unassembled WGS sequence"/>
</dbReference>
<dbReference type="InterPro" id="IPR032875">
    <property type="entry name" value="Succ_CoA_lig_flav_dom"/>
</dbReference>
<evidence type="ECO:0000259" key="2">
    <source>
        <dbReference type="SMART" id="SM00881"/>
    </source>
</evidence>
<dbReference type="Pfam" id="PF13549">
    <property type="entry name" value="ATP-grasp_5"/>
    <property type="match status" value="1"/>
</dbReference>
<dbReference type="GO" id="GO:0005524">
    <property type="term" value="F:ATP binding"/>
    <property type="evidence" value="ECO:0007669"/>
    <property type="project" value="InterPro"/>
</dbReference>
<name>A0A556A7A7_9BURK</name>
<keyword evidence="3" id="KW-0436">Ligase</keyword>
<dbReference type="GO" id="GO:0016874">
    <property type="term" value="F:ligase activity"/>
    <property type="evidence" value="ECO:0007669"/>
    <property type="project" value="UniProtKB-KW"/>
</dbReference>
<dbReference type="Pfam" id="PF13380">
    <property type="entry name" value="CoA_binding_2"/>
    <property type="match status" value="1"/>
</dbReference>
<dbReference type="PANTHER" id="PTHR42793">
    <property type="entry name" value="COA BINDING DOMAIN CONTAINING PROTEIN"/>
    <property type="match status" value="1"/>
</dbReference>
<sequence length="706" mass="73218">MSTSPLDSFLTPRSVAVVGASTTPDKIGAVPLRHLIEHGYDGAIFPINPAHAEVQGLPAYPSLQAVGRPIDLAIFAVPAARVDDAMSDAVAAGVKSVVMFSAGFAEIDDEGARAQRRIAERARAAGIRLLGPNCLGFMNIGRAVYATFSPVLSTGLVASGPVGIVSQSGAFAAYAYGMARERGVGLSVWVATGNEADIQVADCIAWMANDPATRVIMAYLEGCTDGEKLKQALALARAVRKPVVIVKVGRSELGAKAAASHTAALAGDDAVFDALFRQYGVWRARTIDEFFDVAHCLAVSPLPAHGSVGLLTVSGGVGVLMADEAAELGLDVAPMPGEAQARIRARVPFAGTMNPVDVTGQVTADPELLPLAAHTMLAQGGYGALVIFLAAAGLTPAMQAMQLRLAHELTAAHPDRLLMFSTLADAAHQRALAARGCLTFPDPSRALRVLAAADFFRRQFSVPPSLPEQASERTALRLEPGLRNEADALALLREHGIASPAIRRAVSREQACAAAQALGFPVAMKVLSAALPHKTEAGGVVLGVNDLAQAAQAYDRIRERVAAAVPDAAIDGVLVAPMVAGGVECILGAHRDPVLGAVVMLGAGGVNVELMRDVSFRLAPVDRQQARAMIDELKSAPLLRGFRGAPVADVEALADAIVRLSRLAFDAGETLAAIDINPLRVMPVGQGVLALDALVAGRDPEAAGAA</sequence>
<dbReference type="OrthoDB" id="8664175at2"/>
<dbReference type="InterPro" id="IPR036291">
    <property type="entry name" value="NAD(P)-bd_dom_sf"/>
</dbReference>
<dbReference type="Gene3D" id="3.30.1490.20">
    <property type="entry name" value="ATP-grasp fold, A domain"/>
    <property type="match status" value="1"/>
</dbReference>
<dbReference type="InterPro" id="IPR016102">
    <property type="entry name" value="Succinyl-CoA_synth-like"/>
</dbReference>
<dbReference type="Gene3D" id="3.40.50.720">
    <property type="entry name" value="NAD(P)-binding Rossmann-like Domain"/>
    <property type="match status" value="1"/>
</dbReference>
<dbReference type="FunFam" id="3.30.1490.20:FF:000020">
    <property type="entry name" value="Protein lysine acetyltransferase"/>
    <property type="match status" value="1"/>
</dbReference>
<feature type="domain" description="CoA-binding" evidence="2">
    <location>
        <begin position="9"/>
        <end position="104"/>
    </location>
</feature>
<organism evidence="3 4">
    <name type="scientific">Verticiella sediminum</name>
    <dbReference type="NCBI Taxonomy" id="1247510"/>
    <lineage>
        <taxon>Bacteria</taxon>
        <taxon>Pseudomonadati</taxon>
        <taxon>Pseudomonadota</taxon>
        <taxon>Betaproteobacteria</taxon>
        <taxon>Burkholderiales</taxon>
        <taxon>Alcaligenaceae</taxon>
        <taxon>Verticiella</taxon>
    </lineage>
</organism>
<proteinExistence type="inferred from homology"/>
<dbReference type="SMART" id="SM00881">
    <property type="entry name" value="CoA_binding"/>
    <property type="match status" value="1"/>
</dbReference>
<protein>
    <submittedName>
        <fullName evidence="3">Acetate--CoA ligase family protein</fullName>
    </submittedName>
</protein>
<evidence type="ECO:0000256" key="1">
    <source>
        <dbReference type="ARBA" id="ARBA00060888"/>
    </source>
</evidence>
<dbReference type="InterPro" id="IPR013815">
    <property type="entry name" value="ATP_grasp_subdomain_1"/>
</dbReference>
<gene>
    <name evidence="3" type="ORF">FOZ76_24295</name>
</gene>
<dbReference type="Pfam" id="PF13607">
    <property type="entry name" value="Succ_CoA_lig"/>
    <property type="match status" value="1"/>
</dbReference>
<dbReference type="PANTHER" id="PTHR42793:SF4">
    <property type="entry name" value="BLL6376 PROTEIN"/>
    <property type="match status" value="1"/>
</dbReference>
<dbReference type="SUPFAM" id="SSF56059">
    <property type="entry name" value="Glutathione synthetase ATP-binding domain-like"/>
    <property type="match status" value="1"/>
</dbReference>
<accession>A0A556A7A7</accession>
<dbReference type="AlphaFoldDB" id="A0A556A7A7"/>
<reference evidence="3 4" key="1">
    <citation type="submission" date="2019-07" db="EMBL/GenBank/DDBJ databases">
        <title>Qingshengfaniella alkalisoli gen. nov., sp. nov., isolated from saline soil.</title>
        <authorList>
            <person name="Xu L."/>
            <person name="Huang X.-X."/>
            <person name="Sun J.-Q."/>
        </authorList>
    </citation>
    <scope>NUCLEOTIDE SEQUENCE [LARGE SCALE GENOMIC DNA]</scope>
    <source>
        <strain evidence="3 4">DSM 27279</strain>
    </source>
</reference>
<dbReference type="SUPFAM" id="SSF52210">
    <property type="entry name" value="Succinyl-CoA synthetase domains"/>
    <property type="match status" value="2"/>
</dbReference>
<dbReference type="RefSeq" id="WP_143950887.1">
    <property type="nucleotide sequence ID" value="NZ_BAABMB010000005.1"/>
</dbReference>
<dbReference type="Gene3D" id="3.40.50.261">
    <property type="entry name" value="Succinyl-CoA synthetase domains"/>
    <property type="match status" value="2"/>
</dbReference>
<comment type="similarity">
    <text evidence="1">In the N-terminal section; belongs to the acetate CoA ligase alpha subunit family.</text>
</comment>
<dbReference type="InterPro" id="IPR003781">
    <property type="entry name" value="CoA-bd"/>
</dbReference>
<dbReference type="EMBL" id="VLTJ01000042">
    <property type="protein sequence ID" value="TSH88771.1"/>
    <property type="molecule type" value="Genomic_DNA"/>
</dbReference>
<evidence type="ECO:0000313" key="4">
    <source>
        <dbReference type="Proteomes" id="UP000318405"/>
    </source>
</evidence>
<comment type="caution">
    <text evidence="3">The sequence shown here is derived from an EMBL/GenBank/DDBJ whole genome shotgun (WGS) entry which is preliminary data.</text>
</comment>
<dbReference type="SUPFAM" id="SSF51735">
    <property type="entry name" value="NAD(P)-binding Rossmann-fold domains"/>
    <property type="match status" value="1"/>
</dbReference>